<name>A0A438IPJ7_VITVI</name>
<feature type="region of interest" description="Disordered" evidence="1">
    <location>
        <begin position="1"/>
        <end position="32"/>
    </location>
</feature>
<gene>
    <name evidence="3" type="ORF">CK203_032173</name>
</gene>
<dbReference type="Pfam" id="PF24496">
    <property type="entry name" value="DUF7588"/>
    <property type="match status" value="1"/>
</dbReference>
<protein>
    <recommendedName>
        <fullName evidence="2">DUF7588 domain-containing protein</fullName>
    </recommendedName>
</protein>
<evidence type="ECO:0000313" key="3">
    <source>
        <dbReference type="EMBL" id="RVW98640.1"/>
    </source>
</evidence>
<dbReference type="AlphaFoldDB" id="A0A438IPJ7"/>
<reference evidence="3 4" key="1">
    <citation type="journal article" date="2018" name="PLoS Genet.">
        <title>Population sequencing reveals clonal diversity and ancestral inbreeding in the grapevine cultivar Chardonnay.</title>
        <authorList>
            <person name="Roach M.J."/>
            <person name="Johnson D.L."/>
            <person name="Bohlmann J."/>
            <person name="van Vuuren H.J."/>
            <person name="Jones S.J."/>
            <person name="Pretorius I.S."/>
            <person name="Schmidt S.A."/>
            <person name="Borneman A.R."/>
        </authorList>
    </citation>
    <scope>NUCLEOTIDE SEQUENCE [LARGE SCALE GENOMIC DNA]</scope>
    <source>
        <strain evidence="4">cv. Chardonnay</strain>
        <tissue evidence="3">Leaf</tissue>
    </source>
</reference>
<feature type="region of interest" description="Disordered" evidence="1">
    <location>
        <begin position="51"/>
        <end position="72"/>
    </location>
</feature>
<organism evidence="3 4">
    <name type="scientific">Vitis vinifera</name>
    <name type="common">Grape</name>
    <dbReference type="NCBI Taxonomy" id="29760"/>
    <lineage>
        <taxon>Eukaryota</taxon>
        <taxon>Viridiplantae</taxon>
        <taxon>Streptophyta</taxon>
        <taxon>Embryophyta</taxon>
        <taxon>Tracheophyta</taxon>
        <taxon>Spermatophyta</taxon>
        <taxon>Magnoliopsida</taxon>
        <taxon>eudicotyledons</taxon>
        <taxon>Gunneridae</taxon>
        <taxon>Pentapetalae</taxon>
        <taxon>rosids</taxon>
        <taxon>Vitales</taxon>
        <taxon>Vitaceae</taxon>
        <taxon>Viteae</taxon>
        <taxon>Vitis</taxon>
    </lineage>
</organism>
<feature type="domain" description="DUF7588" evidence="2">
    <location>
        <begin position="90"/>
        <end position="155"/>
    </location>
</feature>
<proteinExistence type="predicted"/>
<dbReference type="EMBL" id="QGNW01000092">
    <property type="protein sequence ID" value="RVW98640.1"/>
    <property type="molecule type" value="Genomic_DNA"/>
</dbReference>
<evidence type="ECO:0000313" key="4">
    <source>
        <dbReference type="Proteomes" id="UP000288805"/>
    </source>
</evidence>
<dbReference type="InterPro" id="IPR056010">
    <property type="entry name" value="DUF7588"/>
</dbReference>
<dbReference type="Proteomes" id="UP000288805">
    <property type="component" value="Unassembled WGS sequence"/>
</dbReference>
<comment type="caution">
    <text evidence="3">The sequence shown here is derived from an EMBL/GenBank/DDBJ whole genome shotgun (WGS) entry which is preliminary data.</text>
</comment>
<evidence type="ECO:0000256" key="1">
    <source>
        <dbReference type="SAM" id="MobiDB-lite"/>
    </source>
</evidence>
<evidence type="ECO:0000259" key="2">
    <source>
        <dbReference type="Pfam" id="PF24496"/>
    </source>
</evidence>
<accession>A0A438IPJ7</accession>
<sequence length="181" mass="21170">MGQSSRIFVQDSVHGSRISSPPRHSFEVNSRRPSVKLDNVDFSPIIPYPRYVKQESSPPTSPTPSQMLPPNEPHQLMVIDDVTEPFQIDKEYLSKELHLSKHREKREWFFSTKLTTQTRHKFREEWYKSMEQNGINIPMFTYLEIYASNNNIEYPFLGVNTIQKGQVGKLRPKPLLQILLL</sequence>